<dbReference type="InterPro" id="IPR027482">
    <property type="entry name" value="Sec1-like_dom2"/>
</dbReference>
<evidence type="ECO:0000313" key="4">
    <source>
        <dbReference type="Proteomes" id="UP000774326"/>
    </source>
</evidence>
<evidence type="ECO:0000256" key="2">
    <source>
        <dbReference type="SAM" id="MobiDB-lite"/>
    </source>
</evidence>
<comment type="caution">
    <text evidence="3">The sequence shown here is derived from an EMBL/GenBank/DDBJ whole genome shotgun (WGS) entry which is preliminary data.</text>
</comment>
<dbReference type="InterPro" id="IPR043127">
    <property type="entry name" value="Sec-1-like_dom3a"/>
</dbReference>
<comment type="similarity">
    <text evidence="1">Belongs to the STXBP/unc-18/SEC1 family.</text>
</comment>
<dbReference type="GO" id="GO:0016192">
    <property type="term" value="P:vesicle-mediated transport"/>
    <property type="evidence" value="ECO:0007669"/>
    <property type="project" value="InterPro"/>
</dbReference>
<feature type="compositionally biased region" description="Basic residues" evidence="2">
    <location>
        <begin position="646"/>
        <end position="656"/>
    </location>
</feature>
<reference evidence="3" key="1">
    <citation type="journal article" date="2021" name="Open Biol.">
        <title>Shared evolutionary footprints suggest mitochondrial oxidative damage underlies multiple complex I losses in fungi.</title>
        <authorList>
            <person name="Schikora-Tamarit M.A."/>
            <person name="Marcet-Houben M."/>
            <person name="Nosek J."/>
            <person name="Gabaldon T."/>
        </authorList>
    </citation>
    <scope>NUCLEOTIDE SEQUENCE</scope>
    <source>
        <strain evidence="3">CBS2887</strain>
    </source>
</reference>
<dbReference type="PIRSF" id="PIRSF005715">
    <property type="entry name" value="VPS45_Sec1"/>
    <property type="match status" value="1"/>
</dbReference>
<dbReference type="Pfam" id="PF00995">
    <property type="entry name" value="Sec1"/>
    <property type="match status" value="1"/>
</dbReference>
<evidence type="ECO:0000313" key="3">
    <source>
        <dbReference type="EMBL" id="KAH3683223.1"/>
    </source>
</evidence>
<dbReference type="PANTHER" id="PTHR11679">
    <property type="entry name" value="VESICLE PROTEIN SORTING-ASSOCIATED"/>
    <property type="match status" value="1"/>
</dbReference>
<dbReference type="InterPro" id="IPR001619">
    <property type="entry name" value="Sec1-like"/>
</dbReference>
<dbReference type="InterPro" id="IPR043154">
    <property type="entry name" value="Sec-1-like_dom1"/>
</dbReference>
<dbReference type="Gene3D" id="3.40.50.1910">
    <property type="match status" value="1"/>
</dbReference>
<feature type="compositionally biased region" description="Polar residues" evidence="2">
    <location>
        <begin position="628"/>
        <end position="644"/>
    </location>
</feature>
<organism evidence="3 4">
    <name type="scientific">Wickerhamomyces pijperi</name>
    <name type="common">Yeast</name>
    <name type="synonym">Pichia pijperi</name>
    <dbReference type="NCBI Taxonomy" id="599730"/>
    <lineage>
        <taxon>Eukaryota</taxon>
        <taxon>Fungi</taxon>
        <taxon>Dikarya</taxon>
        <taxon>Ascomycota</taxon>
        <taxon>Saccharomycotina</taxon>
        <taxon>Saccharomycetes</taxon>
        <taxon>Phaffomycetales</taxon>
        <taxon>Wickerhamomycetaceae</taxon>
        <taxon>Wickerhamomyces</taxon>
    </lineage>
</organism>
<proteinExistence type="inferred from homology"/>
<gene>
    <name evidence="3" type="ORF">WICPIJ_005799</name>
</gene>
<dbReference type="Gene3D" id="3.90.830.10">
    <property type="entry name" value="Syntaxin Binding Protein 1, Chain A, domain 2"/>
    <property type="match status" value="1"/>
</dbReference>
<keyword evidence="4" id="KW-1185">Reference proteome</keyword>
<dbReference type="Proteomes" id="UP000774326">
    <property type="component" value="Unassembled WGS sequence"/>
</dbReference>
<protein>
    <submittedName>
        <fullName evidence="3">Uncharacterized protein</fullName>
    </submittedName>
</protein>
<dbReference type="InterPro" id="IPR036045">
    <property type="entry name" value="Sec1-like_sf"/>
</dbReference>
<accession>A0A9P8TKS1</accession>
<reference evidence="3" key="2">
    <citation type="submission" date="2021-01" db="EMBL/GenBank/DDBJ databases">
        <authorList>
            <person name="Schikora-Tamarit M.A."/>
        </authorList>
    </citation>
    <scope>NUCLEOTIDE SEQUENCE</scope>
    <source>
        <strain evidence="3">CBS2887</strain>
    </source>
</reference>
<dbReference type="OrthoDB" id="2228at2759"/>
<dbReference type="AlphaFoldDB" id="A0A9P8TKS1"/>
<dbReference type="EMBL" id="JAEUBG010003201">
    <property type="protein sequence ID" value="KAH3683223.1"/>
    <property type="molecule type" value="Genomic_DNA"/>
</dbReference>
<sequence>MVLVLDDTTYDYIFSLIQKSDALRIFSVVTKVDSPKTAQPSLNALYLLSPSTYSIRCLLTDFESTSVKYKGAHLYFLPTVSQSQEKMIKSNFQLNPRILSFGEFPLDFEAKDPNVFTLKNPKSLQTYYNSSCSDLVKGSIDKIASSLVGICVLTGEYPIIRYYSPNTEDFNAAVLPKFIAGAFQFQLDEYSRKNPDFPPVTDRPRSVFVITDRTCDLYAPLLHEFTYQAMAYDLLPIDEGGKFTYEVENESGTLIKRDAILNEDDQQWMSLKNLHISDAEESWKLSFKEFTSKYSKFINRSGKVSVSDIRTLAAGTEEFNEARTRIVLHDKMIVSLLKINNVRNLAELAELEQDLISNGCDINGDRIKNIAVSLLEVLQKCECLQSDKLRLVIVYFIYRGGLIEEDLVKLFHFMEISTNDFPSVLSYFQNLQYLGFTGVKKSPKSKSSGKRTFLHESSTGDVFNTSRFKPAMNTIISRIVDNSLDESIFPYIKDKPIQLDDPSPTTSSLKNPRHRAAWGKQSHAYEAPKQRIFYYIAGGATLSEVRTASELSNLLDKQVILGSDELLTPGEFISNLALLSTDDRNQLNLPQDRQRFLSERQVPAELRMRQSVSPSPVQTPQSTGPQKPTVQREVTPTDESSSATGKRARFKKFLRG</sequence>
<feature type="compositionally biased region" description="Low complexity" evidence="2">
    <location>
        <begin position="610"/>
        <end position="626"/>
    </location>
</feature>
<evidence type="ECO:0000256" key="1">
    <source>
        <dbReference type="ARBA" id="ARBA00009884"/>
    </source>
</evidence>
<dbReference type="SUPFAM" id="SSF56815">
    <property type="entry name" value="Sec1/munc18-like (SM) proteins"/>
    <property type="match status" value="1"/>
</dbReference>
<name>A0A9P8TKS1_WICPI</name>
<dbReference type="Gene3D" id="1.25.40.60">
    <property type="match status" value="1"/>
</dbReference>
<dbReference type="Gene3D" id="3.40.50.2060">
    <property type="match status" value="1"/>
</dbReference>
<feature type="region of interest" description="Disordered" evidence="2">
    <location>
        <begin position="607"/>
        <end position="656"/>
    </location>
</feature>